<name>A0A2U8GW29_9RHOO</name>
<evidence type="ECO:0000313" key="3">
    <source>
        <dbReference type="Proteomes" id="UP000244930"/>
    </source>
</evidence>
<accession>A0A2U8GW29</accession>
<dbReference type="EMBL" id="CP022187">
    <property type="protein sequence ID" value="AWI77600.1"/>
    <property type="molecule type" value="Genomic_DNA"/>
</dbReference>
<sequence length="124" mass="13754">MSDEAVARRIVGSLSVAAHYTDERVAERLRAARLRALEAHRPRRGVTARLLATMRAAWSLRPVLRQSVALVAVVVLVFAGDHWTTTSMLLELEEVDAALLTDELPIDAYLDSDFPAWLQQDSSS</sequence>
<protein>
    <recommendedName>
        <fullName evidence="4">DUF3619 domain-containing protein</fullName>
    </recommendedName>
</protein>
<dbReference type="Proteomes" id="UP000244930">
    <property type="component" value="Chromosome"/>
</dbReference>
<reference evidence="2 3" key="1">
    <citation type="submission" date="2017-06" db="EMBL/GenBank/DDBJ databases">
        <title>Azoarcus.</title>
        <authorList>
            <person name="Woo J.-H."/>
            <person name="Kim H.-S."/>
        </authorList>
    </citation>
    <scope>NUCLEOTIDE SEQUENCE [LARGE SCALE GENOMIC DNA]</scope>
    <source>
        <strain evidence="2 3">TSPY31</strain>
    </source>
</reference>
<gene>
    <name evidence="2" type="ORF">CEW83_08965</name>
</gene>
<dbReference type="InterPro" id="IPR022064">
    <property type="entry name" value="DUF3619"/>
</dbReference>
<keyword evidence="1" id="KW-0812">Transmembrane</keyword>
<organism evidence="2 3">
    <name type="scientific">Parazoarcus communis</name>
    <dbReference type="NCBI Taxonomy" id="41977"/>
    <lineage>
        <taxon>Bacteria</taxon>
        <taxon>Pseudomonadati</taxon>
        <taxon>Pseudomonadota</taxon>
        <taxon>Betaproteobacteria</taxon>
        <taxon>Rhodocyclales</taxon>
        <taxon>Zoogloeaceae</taxon>
        <taxon>Parazoarcus</taxon>
    </lineage>
</organism>
<proteinExistence type="predicted"/>
<keyword evidence="3" id="KW-1185">Reference proteome</keyword>
<evidence type="ECO:0000256" key="1">
    <source>
        <dbReference type="SAM" id="Phobius"/>
    </source>
</evidence>
<evidence type="ECO:0000313" key="2">
    <source>
        <dbReference type="EMBL" id="AWI77600.1"/>
    </source>
</evidence>
<keyword evidence="1" id="KW-1133">Transmembrane helix</keyword>
<evidence type="ECO:0008006" key="4">
    <source>
        <dbReference type="Google" id="ProtNLM"/>
    </source>
</evidence>
<dbReference type="Pfam" id="PF12279">
    <property type="entry name" value="DUF3619"/>
    <property type="match status" value="1"/>
</dbReference>
<keyword evidence="1" id="KW-0472">Membrane</keyword>
<dbReference type="KEGG" id="acom:CEW83_08965"/>
<feature type="transmembrane region" description="Helical" evidence="1">
    <location>
        <begin position="63"/>
        <end position="80"/>
    </location>
</feature>
<dbReference type="AlphaFoldDB" id="A0A2U8GW29"/>